<dbReference type="SUPFAM" id="SSF50129">
    <property type="entry name" value="GroES-like"/>
    <property type="match status" value="1"/>
</dbReference>
<name>A0A8D5AI54_9GAMM</name>
<dbReference type="PANTHER" id="PTHR44154">
    <property type="entry name" value="QUINONE OXIDOREDUCTASE"/>
    <property type="match status" value="1"/>
</dbReference>
<gene>
    <name evidence="5" type="ORF">MoryE10_27690</name>
</gene>
<dbReference type="AlphaFoldDB" id="A0A8D5AI54"/>
<keyword evidence="3" id="KW-0479">Metal-binding</keyword>
<keyword evidence="6" id="KW-1185">Reference proteome</keyword>
<dbReference type="Proteomes" id="UP000824988">
    <property type="component" value="Chromosome"/>
</dbReference>
<evidence type="ECO:0000313" key="5">
    <source>
        <dbReference type="EMBL" id="BBL72163.1"/>
    </source>
</evidence>
<dbReference type="InterPro" id="IPR011032">
    <property type="entry name" value="GroES-like_sf"/>
</dbReference>
<comment type="similarity">
    <text evidence="1 3">Belongs to the zinc-containing alcohol dehydrogenase family. Quinone oxidoreductase subfamily.</text>
</comment>
<proteinExistence type="inferred from homology"/>
<evidence type="ECO:0000313" key="6">
    <source>
        <dbReference type="Proteomes" id="UP000824988"/>
    </source>
</evidence>
<dbReference type="InterPro" id="IPR036291">
    <property type="entry name" value="NAD(P)-bd_dom_sf"/>
</dbReference>
<dbReference type="EMBL" id="AP019782">
    <property type="protein sequence ID" value="BBL72163.1"/>
    <property type="molecule type" value="Genomic_DNA"/>
</dbReference>
<dbReference type="Pfam" id="PF08240">
    <property type="entry name" value="ADH_N"/>
    <property type="match status" value="1"/>
</dbReference>
<dbReference type="InterPro" id="IPR014182">
    <property type="entry name" value="ADH_Zn_typ-1"/>
</dbReference>
<keyword evidence="2" id="KW-0521">NADP</keyword>
<dbReference type="PANTHER" id="PTHR44154:SF1">
    <property type="entry name" value="QUINONE OXIDOREDUCTASE"/>
    <property type="match status" value="1"/>
</dbReference>
<accession>A0A8D5AI54</accession>
<dbReference type="KEGG" id="moz:MoryE10_27690"/>
<dbReference type="SMART" id="SM00829">
    <property type="entry name" value="PKS_ER"/>
    <property type="match status" value="1"/>
</dbReference>
<evidence type="ECO:0000256" key="3">
    <source>
        <dbReference type="RuleBase" id="RU364000"/>
    </source>
</evidence>
<dbReference type="InterPro" id="IPR020843">
    <property type="entry name" value="ER"/>
</dbReference>
<sequence>MKAIAVDSDRQFVPVTLETPNPGPRDLLVRVDAVAVNPIDTKRRGLLRPGQPPQVLGWDAAGVVQAVGEAVSLFRPGDAVYYAGDVMRPGCNAAMQLVDERLVGRKPATLDFEQAAALPLTTLTAWESLFDRLGIAADGGHRGRSLLIIGAAGGVGSIAIQLAKRVAGLRVIATASRPESREWCLELGADLCVGHGDGLVANLKAAGVANVDYILNCSNVDAYWGAMAEAVRPQGAVCCLASAEGPLDINLFKTKSAAFVWEFMFTRAMYQTDDMAQQGAILNRVAALVECGAIRSTLRECLGALTPASLAQAHARLESGRTLGKLVLKGLV</sequence>
<reference evidence="5" key="1">
    <citation type="submission" date="2019-06" db="EMBL/GenBank/DDBJ databases">
        <title>Complete genome sequence of Methylogaea oryzae strain JCM16910.</title>
        <authorList>
            <person name="Asakawa S."/>
        </authorList>
    </citation>
    <scope>NUCLEOTIDE SEQUENCE</scope>
    <source>
        <strain evidence="5">E10</strain>
    </source>
</reference>
<dbReference type="SUPFAM" id="SSF51735">
    <property type="entry name" value="NAD(P)-binding Rossmann-fold domains"/>
    <property type="match status" value="1"/>
</dbReference>
<protein>
    <recommendedName>
        <fullName evidence="3">Zinc-type alcohol dehydrogenase-like protein</fullName>
    </recommendedName>
</protein>
<keyword evidence="3" id="KW-0560">Oxidoreductase</keyword>
<dbReference type="CDD" id="cd08252">
    <property type="entry name" value="AL_MDR"/>
    <property type="match status" value="1"/>
</dbReference>
<keyword evidence="3" id="KW-0862">Zinc</keyword>
<evidence type="ECO:0000256" key="2">
    <source>
        <dbReference type="ARBA" id="ARBA00022857"/>
    </source>
</evidence>
<dbReference type="InterPro" id="IPR013154">
    <property type="entry name" value="ADH-like_N"/>
</dbReference>
<dbReference type="Gene3D" id="3.90.180.10">
    <property type="entry name" value="Medium-chain alcohol dehydrogenases, catalytic domain"/>
    <property type="match status" value="1"/>
</dbReference>
<organism evidence="5 6">
    <name type="scientific">Methylogaea oryzae</name>
    <dbReference type="NCBI Taxonomy" id="1295382"/>
    <lineage>
        <taxon>Bacteria</taxon>
        <taxon>Pseudomonadati</taxon>
        <taxon>Pseudomonadota</taxon>
        <taxon>Gammaproteobacteria</taxon>
        <taxon>Methylococcales</taxon>
        <taxon>Methylococcaceae</taxon>
        <taxon>Methylogaea</taxon>
    </lineage>
</organism>
<dbReference type="GO" id="GO:0016491">
    <property type="term" value="F:oxidoreductase activity"/>
    <property type="evidence" value="ECO:0007669"/>
    <property type="project" value="UniProtKB-KW"/>
</dbReference>
<dbReference type="NCBIfam" id="TIGR02817">
    <property type="entry name" value="adh_fam_1"/>
    <property type="match status" value="1"/>
</dbReference>
<dbReference type="Gene3D" id="3.40.50.720">
    <property type="entry name" value="NAD(P)-binding Rossmann-like Domain"/>
    <property type="match status" value="1"/>
</dbReference>
<dbReference type="InterPro" id="IPR051603">
    <property type="entry name" value="Zinc-ADH_QOR/CCCR"/>
</dbReference>
<dbReference type="RefSeq" id="WP_054772652.1">
    <property type="nucleotide sequence ID" value="NZ_AP019782.1"/>
</dbReference>
<dbReference type="InterPro" id="IPR013149">
    <property type="entry name" value="ADH-like_C"/>
</dbReference>
<dbReference type="GO" id="GO:0008270">
    <property type="term" value="F:zinc ion binding"/>
    <property type="evidence" value="ECO:0007669"/>
    <property type="project" value="InterPro"/>
</dbReference>
<evidence type="ECO:0000256" key="1">
    <source>
        <dbReference type="ARBA" id="ARBA00010371"/>
    </source>
</evidence>
<dbReference type="Pfam" id="PF00107">
    <property type="entry name" value="ADH_zinc_N"/>
    <property type="match status" value="1"/>
</dbReference>
<feature type="domain" description="Enoyl reductase (ER)" evidence="4">
    <location>
        <begin position="5"/>
        <end position="328"/>
    </location>
</feature>
<evidence type="ECO:0000259" key="4">
    <source>
        <dbReference type="SMART" id="SM00829"/>
    </source>
</evidence>